<dbReference type="EMBL" id="LR899011">
    <property type="protein sequence ID" value="CAD7083853.1"/>
    <property type="molecule type" value="Genomic_DNA"/>
</dbReference>
<gene>
    <name evidence="12" type="ORF">HERILL_LOCUS6782</name>
</gene>
<dbReference type="Gene3D" id="1.10.10.750">
    <property type="entry name" value="Ypt/Rab-GAP domain of gyp1p, domain 1"/>
    <property type="match status" value="1"/>
</dbReference>
<organism evidence="12 13">
    <name type="scientific">Hermetia illucens</name>
    <name type="common">Black soldier fly</name>
    <dbReference type="NCBI Taxonomy" id="343691"/>
    <lineage>
        <taxon>Eukaryota</taxon>
        <taxon>Metazoa</taxon>
        <taxon>Ecdysozoa</taxon>
        <taxon>Arthropoda</taxon>
        <taxon>Hexapoda</taxon>
        <taxon>Insecta</taxon>
        <taxon>Pterygota</taxon>
        <taxon>Neoptera</taxon>
        <taxon>Endopterygota</taxon>
        <taxon>Diptera</taxon>
        <taxon>Brachycera</taxon>
        <taxon>Stratiomyomorpha</taxon>
        <taxon>Stratiomyidae</taxon>
        <taxon>Hermetiinae</taxon>
        <taxon>Hermetia</taxon>
    </lineage>
</organism>
<dbReference type="Gene3D" id="1.10.8.680">
    <property type="entry name" value="Ypt/Rab-GAP domain of gyp1p, domain 2"/>
    <property type="match status" value="1"/>
</dbReference>
<dbReference type="InterPro" id="IPR000195">
    <property type="entry name" value="Rab-GAP-TBC_dom"/>
</dbReference>
<dbReference type="InterPro" id="IPR039842">
    <property type="entry name" value="TBC1D7"/>
</dbReference>
<dbReference type="InterPro" id="IPR043039">
    <property type="entry name" value="TBC1D7_dom2"/>
</dbReference>
<dbReference type="Gene3D" id="1.10.472.80">
    <property type="entry name" value="Ypt/Rab-GAP domain of gyp1p, domain 3"/>
    <property type="match status" value="1"/>
</dbReference>
<comment type="function">
    <text evidence="10">Non-catalytic component of the TSC-TBC complex, a multiprotein complex that acts as a negative regulator of the canonical mTORC1 complex, an evolutionarily conserved central nutrient sensor that stimulates anabolic reactions and macromolecule biosynthesis to promote cellular biomass generation and growth. The TSC-TBC complex acts as a GTPase-activating protein (GAP) for the small GTPase RHEB, a direct activator of the protein kinase activity of mTORC1. In absence of nutrients, the TSC-TBC complex inhibits mTORC1, thereby preventing phosphorylation of ribosomal protein S6 kinase (RPS6KB1 and RPS6KB2) and EIF4EBP1 (4E-BP1) by the mTORC1 signaling. The TSC-TBC complex is inactivated in response to nutrients, relieving inhibition of mTORC1.</text>
</comment>
<dbReference type="GO" id="GO:0005765">
    <property type="term" value="C:lysosomal membrane"/>
    <property type="evidence" value="ECO:0007669"/>
    <property type="project" value="UniProtKB-SubCell"/>
</dbReference>
<feature type="domain" description="Rab-GAP TBC" evidence="11">
    <location>
        <begin position="48"/>
        <end position="225"/>
    </location>
</feature>
<reference evidence="12 13" key="1">
    <citation type="submission" date="2020-11" db="EMBL/GenBank/DDBJ databases">
        <authorList>
            <person name="Wallbank WR R."/>
            <person name="Pardo Diaz C."/>
            <person name="Kozak K."/>
            <person name="Martin S."/>
            <person name="Jiggins C."/>
            <person name="Moest M."/>
            <person name="Warren A I."/>
            <person name="Generalovic N T."/>
            <person name="Byers J.R.P. K."/>
            <person name="Montejo-Kovacevich G."/>
            <person name="Yen C E."/>
        </authorList>
    </citation>
    <scope>NUCLEOTIDE SEQUENCE [LARGE SCALE GENOMIC DNA]</scope>
</reference>
<evidence type="ECO:0000256" key="4">
    <source>
        <dbReference type="ARBA" id="ARBA00015455"/>
    </source>
</evidence>
<dbReference type="GO" id="GO:0005096">
    <property type="term" value="F:GTPase activator activity"/>
    <property type="evidence" value="ECO:0007669"/>
    <property type="project" value="UniProtKB-KW"/>
</dbReference>
<dbReference type="InterPro" id="IPR035969">
    <property type="entry name" value="Rab-GAP_TBC_sf"/>
</dbReference>
<dbReference type="OMA" id="VMHTMWL"/>
<proteinExistence type="predicted"/>
<keyword evidence="9" id="KW-0968">Cytoplasmic vesicle</keyword>
<evidence type="ECO:0000256" key="1">
    <source>
        <dbReference type="ARBA" id="ARBA00004514"/>
    </source>
</evidence>
<evidence type="ECO:0000256" key="3">
    <source>
        <dbReference type="ARBA" id="ARBA00004656"/>
    </source>
</evidence>
<evidence type="ECO:0000313" key="12">
    <source>
        <dbReference type="EMBL" id="CAD7083853.1"/>
    </source>
</evidence>
<evidence type="ECO:0000256" key="10">
    <source>
        <dbReference type="ARBA" id="ARBA00046045"/>
    </source>
</evidence>
<evidence type="ECO:0000259" key="11">
    <source>
        <dbReference type="PROSITE" id="PS50086"/>
    </source>
</evidence>
<keyword evidence="5" id="KW-0343">GTPase activation</keyword>
<dbReference type="Proteomes" id="UP000594454">
    <property type="component" value="Chromosome 3"/>
</dbReference>
<dbReference type="OrthoDB" id="18718at2759"/>
<evidence type="ECO:0000256" key="8">
    <source>
        <dbReference type="ARBA" id="ARBA00023228"/>
    </source>
</evidence>
<accession>A0A7R8YST4</accession>
<dbReference type="InParanoid" id="A0A7R8YST4"/>
<evidence type="ECO:0000256" key="2">
    <source>
        <dbReference type="ARBA" id="ARBA00004541"/>
    </source>
</evidence>
<evidence type="ECO:0000256" key="7">
    <source>
        <dbReference type="ARBA" id="ARBA00023136"/>
    </source>
</evidence>
<name>A0A7R8YST4_HERIL</name>
<dbReference type="PROSITE" id="PS50086">
    <property type="entry name" value="TBC_RABGAP"/>
    <property type="match status" value="1"/>
</dbReference>
<sequence length="292" mass="34949">MVDERNFRSTYYEKVGCRSVEEKKSLNILLKDRPLNRIKLKQFCLSFTVPTAERSLLWNLILGIMPVYTNSTKYVKDQREEAYEDVLRAVKIMRYVDEKTPRSRVFYVMWLLENKKLHSDVNIYQDSNFVNIVEVLLQTFESDYEVYWVAKEFYAFTVEIQNDFPKLKELTFNLLEKEDAELYSHLEKHDILQHIPLESWYANCFASTISEPALIRIWDKICGGSRKIVVFVFLVLLKTLKMNFMRCNDLKQFCDHMEKKTEDQDDLIVKQAIEVWQNNKNHNEFMVHHKNN</sequence>
<protein>
    <recommendedName>
        <fullName evidence="4">TBC1 domain family member 7</fullName>
    </recommendedName>
</protein>
<keyword evidence="13" id="KW-1185">Reference proteome</keyword>
<keyword evidence="7" id="KW-0472">Membrane</keyword>
<dbReference type="GO" id="GO:0032007">
    <property type="term" value="P:negative regulation of TOR signaling"/>
    <property type="evidence" value="ECO:0007669"/>
    <property type="project" value="TreeGrafter"/>
</dbReference>
<dbReference type="AlphaFoldDB" id="A0A7R8YST4"/>
<dbReference type="PANTHER" id="PTHR13530:SF3">
    <property type="entry name" value="TBC1 DOMAIN FAMILY MEMBER 7"/>
    <property type="match status" value="1"/>
</dbReference>
<dbReference type="GO" id="GO:0031410">
    <property type="term" value="C:cytoplasmic vesicle"/>
    <property type="evidence" value="ECO:0007669"/>
    <property type="project" value="UniProtKB-SubCell"/>
</dbReference>
<keyword evidence="6" id="KW-0963">Cytoplasm</keyword>
<dbReference type="PANTHER" id="PTHR13530">
    <property type="entry name" value="TBC1 DOMAIN FAMILY MEMBER 7"/>
    <property type="match status" value="1"/>
</dbReference>
<evidence type="ECO:0000256" key="5">
    <source>
        <dbReference type="ARBA" id="ARBA00022468"/>
    </source>
</evidence>
<keyword evidence="8" id="KW-0458">Lysosome</keyword>
<comment type="subcellular location">
    <subcellularLocation>
        <location evidence="1">Cytoplasm</location>
        <location evidence="1">Cytosol</location>
    </subcellularLocation>
    <subcellularLocation>
        <location evidence="2">Cytoplasmic vesicle</location>
    </subcellularLocation>
    <subcellularLocation>
        <location evidence="3">Lysosome membrane</location>
    </subcellularLocation>
</comment>
<dbReference type="GO" id="GO:0005829">
    <property type="term" value="C:cytosol"/>
    <property type="evidence" value="ECO:0007669"/>
    <property type="project" value="UniProtKB-SubCell"/>
</dbReference>
<evidence type="ECO:0000256" key="6">
    <source>
        <dbReference type="ARBA" id="ARBA00022490"/>
    </source>
</evidence>
<dbReference type="FunCoup" id="A0A7R8YST4">
    <property type="interactions" value="505"/>
</dbReference>
<dbReference type="SUPFAM" id="SSF47923">
    <property type="entry name" value="Ypt/Rab-GAP domain of gyp1p"/>
    <property type="match status" value="1"/>
</dbReference>
<evidence type="ECO:0000256" key="9">
    <source>
        <dbReference type="ARBA" id="ARBA00023329"/>
    </source>
</evidence>
<dbReference type="Pfam" id="PF00566">
    <property type="entry name" value="RabGAP-TBC"/>
    <property type="match status" value="1"/>
</dbReference>
<evidence type="ECO:0000313" key="13">
    <source>
        <dbReference type="Proteomes" id="UP000594454"/>
    </source>
</evidence>